<dbReference type="PROSITE" id="PS00195">
    <property type="entry name" value="GLUTAREDOXIN_1"/>
    <property type="match status" value="1"/>
</dbReference>
<dbReference type="OrthoDB" id="1738954at2759"/>
<dbReference type="GO" id="GO:0005829">
    <property type="term" value="C:cytosol"/>
    <property type="evidence" value="ECO:0007669"/>
    <property type="project" value="InterPro"/>
</dbReference>
<evidence type="ECO:0000256" key="8">
    <source>
        <dbReference type="ARBA" id="ARBA00023085"/>
    </source>
</evidence>
<name>A0A3F2RC81_9STRA</name>
<dbReference type="GO" id="GO:0045490">
    <property type="term" value="P:pectin catabolic process"/>
    <property type="evidence" value="ECO:0007669"/>
    <property type="project" value="UniProtKB-UniRule"/>
</dbReference>
<dbReference type="PANTHER" id="PTHR31321">
    <property type="entry name" value="ACYL-COA THIOESTER HYDROLASE YBHC-RELATED"/>
    <property type="match status" value="1"/>
</dbReference>
<dbReference type="Pfam" id="PF01095">
    <property type="entry name" value="Pectinesterase"/>
    <property type="match status" value="1"/>
</dbReference>
<evidence type="ECO:0000256" key="11">
    <source>
        <dbReference type="RuleBase" id="RU000589"/>
    </source>
</evidence>
<dbReference type="CDD" id="cd03199">
    <property type="entry name" value="GST_C_GRX2"/>
    <property type="match status" value="1"/>
</dbReference>
<dbReference type="InterPro" id="IPR011050">
    <property type="entry name" value="Pectin_lyase_fold/virulence"/>
</dbReference>
<dbReference type="UniPathway" id="UPA00545">
    <property type="reaction ID" value="UER00823"/>
</dbReference>
<dbReference type="Gene3D" id="2.160.20.10">
    <property type="entry name" value="Single-stranded right-handed beta-helix, Pectin lyase-like"/>
    <property type="match status" value="1"/>
</dbReference>
<feature type="signal peptide" evidence="11">
    <location>
        <begin position="1"/>
        <end position="22"/>
    </location>
</feature>
<keyword evidence="8 11" id="KW-0063">Aspartyl esterase</keyword>
<evidence type="ECO:0000256" key="1">
    <source>
        <dbReference type="ARBA" id="ARBA00004613"/>
    </source>
</evidence>
<dbReference type="Gene3D" id="3.40.30.10">
    <property type="entry name" value="Glutaredoxin"/>
    <property type="match status" value="1"/>
</dbReference>
<dbReference type="NCBIfam" id="TIGR02182">
    <property type="entry name" value="GRXB"/>
    <property type="match status" value="1"/>
</dbReference>
<dbReference type="NCBIfam" id="NF007702">
    <property type="entry name" value="PRK10387.1"/>
    <property type="match status" value="1"/>
</dbReference>
<dbReference type="Pfam" id="PF13417">
    <property type="entry name" value="GST_N_3"/>
    <property type="match status" value="1"/>
</dbReference>
<dbReference type="InterPro" id="IPR012334">
    <property type="entry name" value="Pectin_lyas_fold"/>
</dbReference>
<evidence type="ECO:0000313" key="13">
    <source>
        <dbReference type="EMBL" id="RLN52587.1"/>
    </source>
</evidence>
<evidence type="ECO:0000256" key="6">
    <source>
        <dbReference type="ARBA" id="ARBA00022729"/>
    </source>
</evidence>
<organism evidence="13 14">
    <name type="scientific">Phytophthora kernoviae</name>
    <dbReference type="NCBI Taxonomy" id="325452"/>
    <lineage>
        <taxon>Eukaryota</taxon>
        <taxon>Sar</taxon>
        <taxon>Stramenopiles</taxon>
        <taxon>Oomycota</taxon>
        <taxon>Peronosporomycetes</taxon>
        <taxon>Peronosporales</taxon>
        <taxon>Peronosporaceae</taxon>
        <taxon>Phytophthora</taxon>
    </lineage>
</organism>
<comment type="subcellular location">
    <subcellularLocation>
        <location evidence="1">Secreted</location>
    </subcellularLocation>
</comment>
<comment type="similarity">
    <text evidence="3">Belongs to the pectinesterase family.</text>
</comment>
<dbReference type="EC" id="3.1.1.11" evidence="4 11"/>
<comment type="pathway">
    <text evidence="2 11">Glycan metabolism; pectin degradation; 2-dehydro-3-deoxy-D-gluconate from pectin: step 1/5.</text>
</comment>
<evidence type="ECO:0000256" key="10">
    <source>
        <dbReference type="PROSITE-ProRule" id="PRU10040"/>
    </source>
</evidence>
<dbReference type="PROSITE" id="PS50404">
    <property type="entry name" value="GST_NTER"/>
    <property type="match status" value="1"/>
</dbReference>
<dbReference type="GO" id="GO:0030599">
    <property type="term" value="F:pectinesterase activity"/>
    <property type="evidence" value="ECO:0007669"/>
    <property type="project" value="UniProtKB-UniRule"/>
</dbReference>
<evidence type="ECO:0000313" key="14">
    <source>
        <dbReference type="Proteomes" id="UP000277300"/>
    </source>
</evidence>
<sequence>MYTFAFPLIVLTGLATNAVTIANDVCSGPNARTQPPAGAIVVDATGVYNGSFLNVSAGVANLDPNMTAEQNIFVFPGVYHEQVFVTSLAGPLVLQGYTCDSMSYVDNEVTITQAKAQRDIPAEVIKNRNDLTSTVRFKSDNVKVYNLNVANTAVFNSTGSQALAINVNATDYGFYGCNLTGYQDTVLANNGRELFARSYIDGAVDFVFGQNATAWFESCDIEVLGKGYITANGRNNETNPSWYVFNRSRVFGNVKNGSSYLGRPWRPYARVVWQNSEFSDVINPKGWTTMSDVSKLAVTFAVGSAVGAAASALYLRQPKMLKTLPKLFVYDHCPYCVRARIIFGVKKIPHELIFLANHDEATPIGLVGSKQAPILQLPSGKAFPESMDIVKYVDQHYGGPEVLASGANRPEIKQWIKDTADVFRLLYHPRFHAAPFAEFAMLESREYYRIKKEKSIGLFKHALGQTPELVAQANKFLEQLATMFHSNQSVNEQLSYDDVDLFGRLRGLTLVRDLEWPTKLREYIDYMSEKADIPLLDSMAVY</sequence>
<comment type="catalytic activity">
    <reaction evidence="9 11">
        <text>[(1-&gt;4)-alpha-D-galacturonosyl methyl ester](n) + n H2O = [(1-&gt;4)-alpha-D-galacturonosyl](n) + n methanol + n H(+)</text>
        <dbReference type="Rhea" id="RHEA:22380"/>
        <dbReference type="Rhea" id="RHEA-COMP:14570"/>
        <dbReference type="Rhea" id="RHEA-COMP:14573"/>
        <dbReference type="ChEBI" id="CHEBI:15377"/>
        <dbReference type="ChEBI" id="CHEBI:15378"/>
        <dbReference type="ChEBI" id="CHEBI:17790"/>
        <dbReference type="ChEBI" id="CHEBI:140522"/>
        <dbReference type="ChEBI" id="CHEBI:140523"/>
        <dbReference type="EC" id="3.1.1.11"/>
    </reaction>
</comment>
<feature type="domain" description="GST N-terminal" evidence="12">
    <location>
        <begin position="323"/>
        <end position="401"/>
    </location>
</feature>
<dbReference type="InterPro" id="IPR036282">
    <property type="entry name" value="Glutathione-S-Trfase_C_sf"/>
</dbReference>
<dbReference type="SUPFAM" id="SSF47616">
    <property type="entry name" value="GST C-terminal domain-like"/>
    <property type="match status" value="1"/>
</dbReference>
<keyword evidence="6 11" id="KW-0732">Signal</keyword>
<dbReference type="PROSITE" id="PS00503">
    <property type="entry name" value="PECTINESTERASE_2"/>
    <property type="match status" value="1"/>
</dbReference>
<dbReference type="GO" id="GO:0042545">
    <property type="term" value="P:cell wall modification"/>
    <property type="evidence" value="ECO:0007669"/>
    <property type="project" value="UniProtKB-UniRule"/>
</dbReference>
<feature type="chain" id="PRO_5017494922" description="Pectinesterase" evidence="11">
    <location>
        <begin position="23"/>
        <end position="542"/>
    </location>
</feature>
<dbReference type="EMBL" id="MBDO02000730">
    <property type="protein sequence ID" value="RLN52587.1"/>
    <property type="molecule type" value="Genomic_DNA"/>
</dbReference>
<dbReference type="InterPro" id="IPR004045">
    <property type="entry name" value="Glutathione_S-Trfase_N"/>
</dbReference>
<dbReference type="AlphaFoldDB" id="A0A3F2RC81"/>
<dbReference type="InterPro" id="IPR011767">
    <property type="entry name" value="GLR_AS"/>
</dbReference>
<keyword evidence="5" id="KW-0964">Secreted</keyword>
<dbReference type="InterPro" id="IPR036249">
    <property type="entry name" value="Thioredoxin-like_sf"/>
</dbReference>
<dbReference type="GO" id="GO:0005576">
    <property type="term" value="C:extracellular region"/>
    <property type="evidence" value="ECO:0007669"/>
    <property type="project" value="UniProtKB-SubCell"/>
</dbReference>
<dbReference type="Pfam" id="PF04399">
    <property type="entry name" value="Glutaredoxin2_C"/>
    <property type="match status" value="1"/>
</dbReference>
<evidence type="ECO:0000256" key="2">
    <source>
        <dbReference type="ARBA" id="ARBA00005184"/>
    </source>
</evidence>
<comment type="caution">
    <text evidence="13">The sequence shown here is derived from an EMBL/GenBank/DDBJ whole genome shotgun (WGS) entry which is preliminary data.</text>
</comment>
<keyword evidence="7 11" id="KW-0378">Hydrolase</keyword>
<evidence type="ECO:0000256" key="3">
    <source>
        <dbReference type="ARBA" id="ARBA00008891"/>
    </source>
</evidence>
<gene>
    <name evidence="13" type="ORF">BBP00_00009577</name>
</gene>
<dbReference type="Proteomes" id="UP000277300">
    <property type="component" value="Unassembled WGS sequence"/>
</dbReference>
<evidence type="ECO:0000259" key="12">
    <source>
        <dbReference type="PROSITE" id="PS50404"/>
    </source>
</evidence>
<accession>A0A3F2RC81</accession>
<dbReference type="FunFam" id="2.160.20.10:FF:000014">
    <property type="entry name" value="Pectinesterase"/>
    <property type="match status" value="1"/>
</dbReference>
<evidence type="ECO:0000256" key="5">
    <source>
        <dbReference type="ARBA" id="ARBA00022525"/>
    </source>
</evidence>
<dbReference type="InterPro" id="IPR000070">
    <property type="entry name" value="Pectinesterase_cat"/>
</dbReference>
<dbReference type="PANTHER" id="PTHR31321:SF57">
    <property type="entry name" value="PECTINESTERASE 53-RELATED"/>
    <property type="match status" value="1"/>
</dbReference>
<dbReference type="InterPro" id="IPR007494">
    <property type="entry name" value="Glutaredoxin2_C"/>
</dbReference>
<feature type="active site" evidence="10">
    <location>
        <position position="205"/>
    </location>
</feature>
<protein>
    <recommendedName>
        <fullName evidence="4 11">Pectinesterase</fullName>
        <ecNumber evidence="4 11">3.1.1.11</ecNumber>
    </recommendedName>
</protein>
<dbReference type="Gene3D" id="1.20.1050.10">
    <property type="match status" value="1"/>
</dbReference>
<dbReference type="SUPFAM" id="SSF52833">
    <property type="entry name" value="Thioredoxin-like"/>
    <property type="match status" value="1"/>
</dbReference>
<evidence type="ECO:0000256" key="7">
    <source>
        <dbReference type="ARBA" id="ARBA00022801"/>
    </source>
</evidence>
<evidence type="ECO:0000256" key="9">
    <source>
        <dbReference type="ARBA" id="ARBA00047928"/>
    </source>
</evidence>
<evidence type="ECO:0000256" key="4">
    <source>
        <dbReference type="ARBA" id="ARBA00013229"/>
    </source>
</evidence>
<dbReference type="SUPFAM" id="SSF51126">
    <property type="entry name" value="Pectin lyase-like"/>
    <property type="match status" value="1"/>
</dbReference>
<proteinExistence type="inferred from homology"/>
<dbReference type="InterPro" id="IPR033131">
    <property type="entry name" value="Pectinesterase_Asp_AS"/>
</dbReference>
<dbReference type="InterPro" id="IPR011901">
    <property type="entry name" value="Grx2"/>
</dbReference>
<reference evidence="13 14" key="1">
    <citation type="submission" date="2018-07" db="EMBL/GenBank/DDBJ databases">
        <title>Genome sequencing of oomycete isolates from Chile give support for New Zealand origin for Phytophthora kernoviae and make available the first Nothophytophthora sp. genome.</title>
        <authorList>
            <person name="Studholme D.J."/>
            <person name="Sanfuentes E."/>
            <person name="Panda P."/>
            <person name="Hill R."/>
            <person name="Sambles C."/>
            <person name="Grant M."/>
            <person name="Williams N.M."/>
            <person name="Mcdougal R.L."/>
        </authorList>
    </citation>
    <scope>NUCLEOTIDE SEQUENCE [LARGE SCALE GENOMIC DNA]</scope>
    <source>
        <strain evidence="13">Chile6</strain>
    </source>
</reference>